<evidence type="ECO:0000256" key="12">
    <source>
        <dbReference type="ARBA" id="ARBA00023204"/>
    </source>
</evidence>
<keyword evidence="9" id="KW-0156">Chromatin regulator</keyword>
<accession>A0A8J5EWB3</accession>
<evidence type="ECO:0000313" key="18">
    <source>
        <dbReference type="Proteomes" id="UP000734854"/>
    </source>
</evidence>
<dbReference type="Pfam" id="PF17942">
    <property type="entry name" value="Morc6_S5"/>
    <property type="match status" value="1"/>
</dbReference>
<evidence type="ECO:0000256" key="10">
    <source>
        <dbReference type="ARBA" id="ARBA00023054"/>
    </source>
</evidence>
<keyword evidence="4" id="KW-0547">Nucleotide-binding</keyword>
<dbReference type="EMBL" id="JACMSC010000018">
    <property type="protein sequence ID" value="KAG6475073.1"/>
    <property type="molecule type" value="Genomic_DNA"/>
</dbReference>
<evidence type="ECO:0000256" key="15">
    <source>
        <dbReference type="SAM" id="Phobius"/>
    </source>
</evidence>
<feature type="transmembrane region" description="Helical" evidence="15">
    <location>
        <begin position="600"/>
        <end position="617"/>
    </location>
</feature>
<evidence type="ECO:0000256" key="1">
    <source>
        <dbReference type="ARBA" id="ARBA00004123"/>
    </source>
</evidence>
<dbReference type="GO" id="GO:0005524">
    <property type="term" value="F:ATP binding"/>
    <property type="evidence" value="ECO:0007669"/>
    <property type="project" value="UniProtKB-KW"/>
</dbReference>
<keyword evidence="15" id="KW-0472">Membrane</keyword>
<keyword evidence="6" id="KW-0227">DNA damage</keyword>
<keyword evidence="12" id="KW-0234">DNA repair</keyword>
<evidence type="ECO:0000256" key="9">
    <source>
        <dbReference type="ARBA" id="ARBA00022853"/>
    </source>
</evidence>
<comment type="caution">
    <text evidence="17">The sequence shown here is derived from an EMBL/GenBank/DDBJ whole genome shotgun (WGS) entry which is preliminary data.</text>
</comment>
<dbReference type="InterPro" id="IPR045261">
    <property type="entry name" value="MORC_ATPase"/>
</dbReference>
<dbReference type="GO" id="GO:0031047">
    <property type="term" value="P:regulatory ncRNA-mediated gene silencing"/>
    <property type="evidence" value="ECO:0007669"/>
    <property type="project" value="UniProtKB-KW"/>
</dbReference>
<feature type="coiled-coil region" evidence="14">
    <location>
        <begin position="669"/>
        <end position="707"/>
    </location>
</feature>
<evidence type="ECO:0000256" key="4">
    <source>
        <dbReference type="ARBA" id="ARBA00022741"/>
    </source>
</evidence>
<sequence length="723" mass="81008">MPPTESPGDDMVVLGSPADGGVNRVRSLVAPEGDEAQKGRRVLECRNFWRAGAYEVRSGVSPSARHAAQESSDFDRARVHPKFLHTNATSHKWAFGVCYLSIAELLDNSVDEIQNGATFVKVDKVSNSKDNSPMLLFQDDGGGMDPEGIRRCMSLGFSTKRSKTTIGQYGNGFKTSTMRLGADAIVFSRANRGGNVTLCIGLLSYTFLRRTMKDDIIVPMLDFHIVNGQKTPIILSSQDEWDSSLKAILDWSPFSSMEELLLQFEDMGLHGTKVVVYNLWMNDDGLLELDFDDDDQDILLRDQAYSGGFTRANKEVVHCHVSSRLKYSLRVSLCTFLICEWNGLHISNFILFNTPLLTIQVSVRITIGFAKEAPVLGIFGVNVYHKNRLIMPYWKVVQEGSSRGRCVVGIFEANFIEPAHDKQDFERTPLFIRLESKLRQIILEYCADKHVTTSFVLVSVVLRESPVVIYNASLSRYEGASLPLSTDEPVTILKVIPFLVLWKYNCHLIGYQSIDITTEKRKLKESEKHSDRHASKVQLKVPTPIGVACTDGSHLQPTGQTHAQSHDTMPISGELASEKRQMAGMQIGKNFFFLPSSSASIWRMPWHMCVATCVFLVPKIPSPDVLRQFLLIFFLLLFPIGAIDIFCRLQGLGFLLSAFGGILFFYLIVVAEREELQQTTNQLRRTVEELEHELAEVKKKCSQLAADLQIRGGKQHILGTNQS</sequence>
<keyword evidence="5" id="KW-0255">Endonuclease</keyword>
<proteinExistence type="inferred from homology"/>
<feature type="domain" description="Morc S5" evidence="16">
    <location>
        <begin position="346"/>
        <end position="445"/>
    </location>
</feature>
<evidence type="ECO:0000256" key="7">
    <source>
        <dbReference type="ARBA" id="ARBA00022801"/>
    </source>
</evidence>
<name>A0A8J5EWB3_ZINOF</name>
<dbReference type="GO" id="GO:0031349">
    <property type="term" value="P:positive regulation of defense response"/>
    <property type="evidence" value="ECO:0007669"/>
    <property type="project" value="UniProtKB-ARBA"/>
</dbReference>
<keyword evidence="15" id="KW-1133">Transmembrane helix</keyword>
<dbReference type="Pfam" id="PF13589">
    <property type="entry name" value="HATPase_c_3"/>
    <property type="match status" value="1"/>
</dbReference>
<keyword evidence="3" id="KW-0540">Nuclease</keyword>
<dbReference type="FunFam" id="3.30.565.10:FF:000075">
    <property type="entry name" value="MORC family CW-type zinc finger protein 4"/>
    <property type="match status" value="1"/>
</dbReference>
<dbReference type="InterPro" id="IPR041006">
    <property type="entry name" value="Morc_S5"/>
</dbReference>
<evidence type="ECO:0000256" key="14">
    <source>
        <dbReference type="SAM" id="Coils"/>
    </source>
</evidence>
<evidence type="ECO:0000256" key="13">
    <source>
        <dbReference type="ARBA" id="ARBA00023242"/>
    </source>
</evidence>
<comment type="subcellular location">
    <subcellularLocation>
        <location evidence="1">Nucleus</location>
    </subcellularLocation>
</comment>
<evidence type="ECO:0000256" key="3">
    <source>
        <dbReference type="ARBA" id="ARBA00022722"/>
    </source>
</evidence>
<evidence type="ECO:0000313" key="17">
    <source>
        <dbReference type="EMBL" id="KAG6475073.1"/>
    </source>
</evidence>
<organism evidence="17 18">
    <name type="scientific">Zingiber officinale</name>
    <name type="common">Ginger</name>
    <name type="synonym">Amomum zingiber</name>
    <dbReference type="NCBI Taxonomy" id="94328"/>
    <lineage>
        <taxon>Eukaryota</taxon>
        <taxon>Viridiplantae</taxon>
        <taxon>Streptophyta</taxon>
        <taxon>Embryophyta</taxon>
        <taxon>Tracheophyta</taxon>
        <taxon>Spermatophyta</taxon>
        <taxon>Magnoliopsida</taxon>
        <taxon>Liliopsida</taxon>
        <taxon>Zingiberales</taxon>
        <taxon>Zingiberaceae</taxon>
        <taxon>Zingiber</taxon>
    </lineage>
</organism>
<reference evidence="17 18" key="1">
    <citation type="submission" date="2020-08" db="EMBL/GenBank/DDBJ databases">
        <title>Plant Genome Project.</title>
        <authorList>
            <person name="Zhang R.-G."/>
        </authorList>
    </citation>
    <scope>NUCLEOTIDE SEQUENCE [LARGE SCALE GENOMIC DNA]</scope>
    <source>
        <tissue evidence="17">Rhizome</tissue>
    </source>
</reference>
<dbReference type="InterPro" id="IPR036890">
    <property type="entry name" value="HATPase_C_sf"/>
</dbReference>
<evidence type="ECO:0000256" key="8">
    <source>
        <dbReference type="ARBA" id="ARBA00022840"/>
    </source>
</evidence>
<keyword evidence="11" id="KW-0943">RNA-mediated gene silencing</keyword>
<protein>
    <recommendedName>
        <fullName evidence="16">Morc S5 domain-containing protein</fullName>
    </recommendedName>
</protein>
<dbReference type="GO" id="GO:0005634">
    <property type="term" value="C:nucleus"/>
    <property type="evidence" value="ECO:0007669"/>
    <property type="project" value="UniProtKB-SubCell"/>
</dbReference>
<comment type="similarity">
    <text evidence="2">Belongs to the MORC ATPase protein family.</text>
</comment>
<keyword evidence="15" id="KW-0812">Transmembrane</keyword>
<evidence type="ECO:0000259" key="16">
    <source>
        <dbReference type="Pfam" id="PF17942"/>
    </source>
</evidence>
<dbReference type="Gene3D" id="3.30.565.10">
    <property type="entry name" value="Histidine kinase-like ATPase, C-terminal domain"/>
    <property type="match status" value="1"/>
</dbReference>
<keyword evidence="13" id="KW-0539">Nucleus</keyword>
<keyword evidence="8" id="KW-0067">ATP-binding</keyword>
<dbReference type="GO" id="GO:0006281">
    <property type="term" value="P:DNA repair"/>
    <property type="evidence" value="ECO:0007669"/>
    <property type="project" value="UniProtKB-KW"/>
</dbReference>
<evidence type="ECO:0000256" key="5">
    <source>
        <dbReference type="ARBA" id="ARBA00022759"/>
    </source>
</evidence>
<evidence type="ECO:0000256" key="11">
    <source>
        <dbReference type="ARBA" id="ARBA00023158"/>
    </source>
</evidence>
<dbReference type="GO" id="GO:0006325">
    <property type="term" value="P:chromatin organization"/>
    <property type="evidence" value="ECO:0007669"/>
    <property type="project" value="UniProtKB-KW"/>
</dbReference>
<feature type="transmembrane region" description="Helical" evidence="15">
    <location>
        <begin position="652"/>
        <end position="671"/>
    </location>
</feature>
<evidence type="ECO:0000256" key="6">
    <source>
        <dbReference type="ARBA" id="ARBA00022763"/>
    </source>
</evidence>
<dbReference type="PANTHER" id="PTHR23336">
    <property type="entry name" value="ZINC FINGER CW-TYPE COILED-COIL DOMAIN PROTEIN 3"/>
    <property type="match status" value="1"/>
</dbReference>
<dbReference type="Proteomes" id="UP000734854">
    <property type="component" value="Unassembled WGS sequence"/>
</dbReference>
<keyword evidence="7" id="KW-0378">Hydrolase</keyword>
<keyword evidence="10 14" id="KW-0175">Coiled coil</keyword>
<dbReference type="GO" id="GO:0004519">
    <property type="term" value="F:endonuclease activity"/>
    <property type="evidence" value="ECO:0007669"/>
    <property type="project" value="UniProtKB-KW"/>
</dbReference>
<evidence type="ECO:0000256" key="2">
    <source>
        <dbReference type="ARBA" id="ARBA00007845"/>
    </source>
</evidence>
<dbReference type="GO" id="GO:0016887">
    <property type="term" value="F:ATP hydrolysis activity"/>
    <property type="evidence" value="ECO:0007669"/>
    <property type="project" value="InterPro"/>
</dbReference>
<dbReference type="SUPFAM" id="SSF55874">
    <property type="entry name" value="ATPase domain of HSP90 chaperone/DNA topoisomerase II/histidine kinase"/>
    <property type="match status" value="1"/>
</dbReference>
<dbReference type="AlphaFoldDB" id="A0A8J5EWB3"/>
<keyword evidence="18" id="KW-1185">Reference proteome</keyword>
<dbReference type="PANTHER" id="PTHR23336:SF50">
    <property type="entry name" value="PROTEIN MICRORCHIDIA 1-RELATED"/>
    <property type="match status" value="1"/>
</dbReference>
<gene>
    <name evidence="17" type="ORF">ZIOFF_064290</name>
</gene>
<feature type="transmembrane region" description="Helical" evidence="15">
    <location>
        <begin position="629"/>
        <end position="646"/>
    </location>
</feature>